<evidence type="ECO:0008006" key="3">
    <source>
        <dbReference type="Google" id="ProtNLM"/>
    </source>
</evidence>
<dbReference type="KEGG" id="pxv:FXF36_14515"/>
<dbReference type="OrthoDB" id="9810135at2"/>
<dbReference type="RefSeq" id="WP_151625328.1">
    <property type="nucleotide sequence ID" value="NZ_CP043028.1"/>
</dbReference>
<organism evidence="1 2">
    <name type="scientific">Pseudobutyrivibrio xylanivorans</name>
    <dbReference type="NCBI Taxonomy" id="185007"/>
    <lineage>
        <taxon>Bacteria</taxon>
        <taxon>Bacillati</taxon>
        <taxon>Bacillota</taxon>
        <taxon>Clostridia</taxon>
        <taxon>Lachnospirales</taxon>
        <taxon>Lachnospiraceae</taxon>
        <taxon>Pseudobutyrivibrio</taxon>
    </lineage>
</organism>
<evidence type="ECO:0000313" key="1">
    <source>
        <dbReference type="EMBL" id="QFJ56016.1"/>
    </source>
</evidence>
<name>A0A5P6VTQ2_PSEXY</name>
<reference evidence="2" key="1">
    <citation type="submission" date="2019-08" db="EMBL/GenBank/DDBJ databases">
        <title>Complete Genome Sequence of the Polysaccharide-Degrading Rumen Bacterium Pseudobutyrivibrio xylanivorans MA3014.</title>
        <authorList>
            <person name="Palevich N."/>
            <person name="Maclean P.H."/>
            <person name="Kelly W.J."/>
            <person name="Leahy S.C."/>
            <person name="Rakonjac J."/>
            <person name="Attwood G.T."/>
        </authorList>
    </citation>
    <scope>NUCLEOTIDE SEQUENCE [LARGE SCALE GENOMIC DNA]</scope>
    <source>
        <strain evidence="2">MA3014</strain>
    </source>
</reference>
<evidence type="ECO:0000313" key="2">
    <source>
        <dbReference type="Proteomes" id="UP000327030"/>
    </source>
</evidence>
<dbReference type="EMBL" id="CP043028">
    <property type="protein sequence ID" value="QFJ56016.1"/>
    <property type="molecule type" value="Genomic_DNA"/>
</dbReference>
<proteinExistence type="predicted"/>
<dbReference type="InterPro" id="IPR025935">
    <property type="entry name" value="AbiH"/>
</dbReference>
<dbReference type="Pfam" id="PF14253">
    <property type="entry name" value="AbiH"/>
    <property type="match status" value="1"/>
</dbReference>
<accession>A0A5P6VTQ2</accession>
<dbReference type="Proteomes" id="UP000327030">
    <property type="component" value="Chromosome 1"/>
</dbReference>
<gene>
    <name evidence="1" type="ORF">FXF36_14515</name>
</gene>
<dbReference type="AlphaFoldDB" id="A0A5P6VTQ2"/>
<sequence>MKTLFIIGNGFDCYGHQLKTKYTDFRRYIINNYPDYNYDYDGLIESTLMPDGDNGYDMDALVGSIISLMDNCAKPDWSELEASAGTIYASSILDRNEQYFHDVDWNDDDKAIRDAIYNNEDISNDITNGFIQLKQLFEEWAFEDLSKIDFSNVKKIRKPSFKDAVFLNFNYTSTLEDLYDIPVKNICHIHGFAKDNQSYILFGHGEEESIHVPADYFGANEAFDSLVHYMRKDTYGAIKRNQKFFNSLTKINKIYSYGFSFSDVDMCYIEEISTRINPQKVRWYFNSHDWKNNKDNIEKIKAYGYKVRKCGRW</sequence>
<protein>
    <recommendedName>
        <fullName evidence="3">Bacteriophage abortive infection AbiH</fullName>
    </recommendedName>
</protein>